<evidence type="ECO:0000256" key="1">
    <source>
        <dbReference type="ARBA" id="ARBA00022737"/>
    </source>
</evidence>
<feature type="signal peptide" evidence="2">
    <location>
        <begin position="1"/>
        <end position="19"/>
    </location>
</feature>
<keyword evidence="4" id="KW-0378">Hydrolase</keyword>
<name>A0A6I6GJ10_9BACT</name>
<dbReference type="InterPro" id="IPR036278">
    <property type="entry name" value="Sialidase_sf"/>
</dbReference>
<evidence type="ECO:0000313" key="4">
    <source>
        <dbReference type="EMBL" id="QGW27658.1"/>
    </source>
</evidence>
<dbReference type="GO" id="GO:0016787">
    <property type="term" value="F:hydrolase activity"/>
    <property type="evidence" value="ECO:0007669"/>
    <property type="project" value="UniProtKB-KW"/>
</dbReference>
<dbReference type="AlphaFoldDB" id="A0A6I6GJ10"/>
<dbReference type="EMBL" id="CP046566">
    <property type="protein sequence ID" value="QGW27658.1"/>
    <property type="molecule type" value="Genomic_DNA"/>
</dbReference>
<dbReference type="PANTHER" id="PTHR12106:SF27">
    <property type="entry name" value="SORTILIN-RELATED RECEPTOR"/>
    <property type="match status" value="1"/>
</dbReference>
<evidence type="ECO:0000256" key="2">
    <source>
        <dbReference type="SAM" id="SignalP"/>
    </source>
</evidence>
<dbReference type="InterPro" id="IPR031778">
    <property type="entry name" value="Sortilin_N"/>
</dbReference>
<dbReference type="Gene3D" id="2.130.10.10">
    <property type="entry name" value="YVTN repeat-like/Quinoprotein amine dehydrogenase"/>
    <property type="match status" value="3"/>
</dbReference>
<dbReference type="Pfam" id="PF15902">
    <property type="entry name" value="Sortilin-Vps10"/>
    <property type="match status" value="1"/>
</dbReference>
<keyword evidence="5" id="KW-1185">Reference proteome</keyword>
<dbReference type="PANTHER" id="PTHR12106">
    <property type="entry name" value="SORTILIN RELATED"/>
    <property type="match status" value="1"/>
</dbReference>
<dbReference type="InterPro" id="IPR050310">
    <property type="entry name" value="VPS10-sortilin"/>
</dbReference>
<evidence type="ECO:0000313" key="5">
    <source>
        <dbReference type="Proteomes" id="UP000426027"/>
    </source>
</evidence>
<keyword evidence="2" id="KW-0732">Signal</keyword>
<dbReference type="SUPFAM" id="SSF50939">
    <property type="entry name" value="Sialidases"/>
    <property type="match status" value="2"/>
</dbReference>
<dbReference type="CDD" id="cd15482">
    <property type="entry name" value="Sialidase_non-viral"/>
    <property type="match status" value="2"/>
</dbReference>
<accession>A0A6I6GJ10</accession>
<evidence type="ECO:0000259" key="3">
    <source>
        <dbReference type="Pfam" id="PF15902"/>
    </source>
</evidence>
<organism evidence="4 5">
    <name type="scientific">Phnomibacter ginsenosidimutans</name>
    <dbReference type="NCBI Taxonomy" id="2676868"/>
    <lineage>
        <taxon>Bacteria</taxon>
        <taxon>Pseudomonadati</taxon>
        <taxon>Bacteroidota</taxon>
        <taxon>Chitinophagia</taxon>
        <taxon>Chitinophagales</taxon>
        <taxon>Chitinophagaceae</taxon>
        <taxon>Phnomibacter</taxon>
    </lineage>
</organism>
<dbReference type="Proteomes" id="UP000426027">
    <property type="component" value="Chromosome"/>
</dbReference>
<dbReference type="InterPro" id="IPR015943">
    <property type="entry name" value="WD40/YVTN_repeat-like_dom_sf"/>
</dbReference>
<proteinExistence type="predicted"/>
<feature type="domain" description="Sortilin N-terminal" evidence="3">
    <location>
        <begin position="139"/>
        <end position="263"/>
    </location>
</feature>
<feature type="chain" id="PRO_5026322040" evidence="2">
    <location>
        <begin position="20"/>
        <end position="1072"/>
    </location>
</feature>
<dbReference type="KEGG" id="fls:GLV81_05750"/>
<reference evidence="4 5" key="1">
    <citation type="submission" date="2019-11" db="EMBL/GenBank/DDBJ databases">
        <authorList>
            <person name="Im W.T."/>
        </authorList>
    </citation>
    <scope>NUCLEOTIDE SEQUENCE [LARGE SCALE GENOMIC DNA]</scope>
    <source>
        <strain evidence="4 5">SB-02</strain>
    </source>
</reference>
<sequence length="1072" mass="118496">MKILLLLAALTLSQYMAMAQRKKPAVAVQPTENVALSQSTAAEDLRSVKFRSIGPFRGGRSVTATGVKGNPQVYYMGTTGGGVWKTENAGQTWFNISDGYFNTGSVGAVAVSESDINVIYVGMGEHAPRGVMTSYGDGVYKSTDAGKTWKHVGLKATEQISWIRIHPTNPDIVYVAAQGNLYGPNPERGVYKSVDGGATWKQVLFVDNSTGCADLDIDVSNPRVLYAAMWDHQRYPWEVRSGGKGSGLYKSVDGGDTWDKIEQGIPKQLGKMSVSISRANPNKVYALIESDWDKEQGGLYISNDAGASFFQASKDHRLTQRAWYYVEVFADPQEENTVYVLNSPGLKSVDAGKTWTNIRGTHGDYHQLWINPANNQNQIIANDGGAAVTFNAGGNWSTQNNQPTAQFYRINVDNQWPYHIYAGQQDNTSVKIMSNNPAGWSIGEREWTYSAGGESAFLAFDPNNPRWVMGGSYQGTIELLDTDAKEGKGVMVAPIQYQALMPKDMKYRFNWNAPIIYSMHEANTFYHAGNVLFKTSDGGKTWAAVSPDLTRNDKSKQGMSGTPFTNEGAGGENYGTIAYVTESKHEKGVMYTGSDDGFVQLTKDGGTTWKNVTPANLEECLINSIEVSPHDKATVYIAATTFKFNSKQPILYKSNDYGTTWTKIVSGIPDGAYTRVIREDDTRKGLLFAGTETGLYVSWNDGANWQQLQFGLPVTPVTDLRIHHNNLIAATMGRSFWVLDDLHMLRQYKGRESANSFAIYKPNDVIRTSSGSMLDGEYDPAAKEIGAATLSAGVNAASGVVVYYQLHEDVADSATLYLDVIDDIGKVVRTYSSKADPEFVSFPGGPDADPVLPASKGLHRFVWDLRYPTLKGVPRVFIEGSYQGRKVAPGAYLLRLRMGSKEATTQVRVMPHPKITATKAEYAEQQQWQKKVEDDINDIHQSVLNMRKVRQQVAGINERLAKNAAQKTLYDQGQAIVKKLQQWEDELVQNKAQSNDDIINFVNKLSADYIFLRGEMDTNIPYVTKGQKEQFDAMHAIWEKQKAAMQQMLANEISAFNKLYQQAGLPAVLIPN</sequence>
<keyword evidence="1" id="KW-0677">Repeat</keyword>
<gene>
    <name evidence="4" type="ORF">GLV81_05750</name>
</gene>
<protein>
    <submittedName>
        <fullName evidence="4">Glycosyl hydrolase</fullName>
    </submittedName>
</protein>